<evidence type="ECO:0000313" key="1">
    <source>
        <dbReference type="EMBL" id="KAJ3434884.1"/>
    </source>
</evidence>
<organism evidence="1 2">
    <name type="scientific">Anaeramoeba flamelloides</name>
    <dbReference type="NCBI Taxonomy" id="1746091"/>
    <lineage>
        <taxon>Eukaryota</taxon>
        <taxon>Metamonada</taxon>
        <taxon>Anaeramoebidae</taxon>
        <taxon>Anaeramoeba</taxon>
    </lineage>
</organism>
<sequence>MTSEVKFLFQKLLSEYFSYTNSLLDSFSNSSSNKELPPNDPNFELFSDSISKLDQVFFATIFDSVTNWYSKIENEILIEYMSIQSNSKKKSFAYQRTIKRWIDQRIISPKSHNLEANHSLIELQSEKIIFLKYLFLSVLLKMIRNQNKIEEGIIKKIQEMISKTTKYLDQEKKGNYCQTLIQQKNITRTFGLCKDIISNLSKKYPEQFFVQLLNGLKLETKKMIPILQYCKFNPEKPAVINFAENIFNEILNLMKNKKGFINSNKYLVEGCIGLINSLIEKNEFTNNFQERLIPKINEISTKLTKLIKKHSSSALLNKFYICVVLCKEILQYEYKKKINF</sequence>
<protein>
    <submittedName>
        <fullName evidence="1">Protein furry</fullName>
    </submittedName>
</protein>
<evidence type="ECO:0000313" key="2">
    <source>
        <dbReference type="Proteomes" id="UP001146793"/>
    </source>
</evidence>
<gene>
    <name evidence="1" type="ORF">M0812_02008</name>
</gene>
<name>A0AAV7Z1M7_9EUKA</name>
<comment type="caution">
    <text evidence="1">The sequence shown here is derived from an EMBL/GenBank/DDBJ whole genome shotgun (WGS) entry which is preliminary data.</text>
</comment>
<proteinExistence type="predicted"/>
<dbReference type="AlphaFoldDB" id="A0AAV7Z1M7"/>
<accession>A0AAV7Z1M7</accession>
<dbReference type="Proteomes" id="UP001146793">
    <property type="component" value="Unassembled WGS sequence"/>
</dbReference>
<reference evidence="1" key="1">
    <citation type="submission" date="2022-08" db="EMBL/GenBank/DDBJ databases">
        <title>Novel sulphate-reducing endosymbionts in the free-living metamonad Anaeramoeba.</title>
        <authorList>
            <person name="Jerlstrom-Hultqvist J."/>
            <person name="Cepicka I."/>
            <person name="Gallot-Lavallee L."/>
            <person name="Salas-Leiva D."/>
            <person name="Curtis B.A."/>
            <person name="Zahonova K."/>
            <person name="Pipaliya S."/>
            <person name="Dacks J."/>
            <person name="Roger A.J."/>
        </authorList>
    </citation>
    <scope>NUCLEOTIDE SEQUENCE</scope>
    <source>
        <strain evidence="1">Busselton2</strain>
    </source>
</reference>
<dbReference type="EMBL" id="JANTQA010000042">
    <property type="protein sequence ID" value="KAJ3434884.1"/>
    <property type="molecule type" value="Genomic_DNA"/>
</dbReference>